<reference evidence="1" key="2">
    <citation type="submission" date="2021-04" db="EMBL/GenBank/DDBJ databases">
        <authorList>
            <person name="Gilroy R."/>
        </authorList>
    </citation>
    <scope>NUCLEOTIDE SEQUENCE</scope>
    <source>
        <strain evidence="1">ChiW19-6364</strain>
    </source>
</reference>
<name>A0A9D2R7Q3_9FIRM</name>
<organism evidence="1 2">
    <name type="scientific">Candidatus Blautia stercoripullorum</name>
    <dbReference type="NCBI Taxonomy" id="2838502"/>
    <lineage>
        <taxon>Bacteria</taxon>
        <taxon>Bacillati</taxon>
        <taxon>Bacillota</taxon>
        <taxon>Clostridia</taxon>
        <taxon>Lachnospirales</taxon>
        <taxon>Lachnospiraceae</taxon>
        <taxon>Blautia</taxon>
    </lineage>
</organism>
<evidence type="ECO:0000313" key="2">
    <source>
        <dbReference type="Proteomes" id="UP000823850"/>
    </source>
</evidence>
<dbReference type="AlphaFoldDB" id="A0A9D2R7Q3"/>
<dbReference type="Proteomes" id="UP000823850">
    <property type="component" value="Unassembled WGS sequence"/>
</dbReference>
<dbReference type="EMBL" id="DWUX01000143">
    <property type="protein sequence ID" value="HJD39965.1"/>
    <property type="molecule type" value="Genomic_DNA"/>
</dbReference>
<proteinExistence type="predicted"/>
<evidence type="ECO:0000313" key="1">
    <source>
        <dbReference type="EMBL" id="HJD39965.1"/>
    </source>
</evidence>
<dbReference type="InterPro" id="IPR027417">
    <property type="entry name" value="P-loop_NTPase"/>
</dbReference>
<dbReference type="Gene3D" id="3.40.50.300">
    <property type="entry name" value="P-loop containing nucleotide triphosphate hydrolases"/>
    <property type="match status" value="1"/>
</dbReference>
<accession>A0A9D2R7Q3</accession>
<dbReference type="Gene3D" id="3.40.50.10850">
    <property type="entry name" value="Ntrc-like two-domain protein"/>
    <property type="match status" value="1"/>
</dbReference>
<gene>
    <name evidence="1" type="ORF">H9913_08030</name>
</gene>
<reference evidence="1" key="1">
    <citation type="journal article" date="2021" name="PeerJ">
        <title>Extensive microbial diversity within the chicken gut microbiome revealed by metagenomics and culture.</title>
        <authorList>
            <person name="Gilroy R."/>
            <person name="Ravi A."/>
            <person name="Getino M."/>
            <person name="Pursley I."/>
            <person name="Horton D.L."/>
            <person name="Alikhan N.F."/>
            <person name="Baker D."/>
            <person name="Gharbi K."/>
            <person name="Hall N."/>
            <person name="Watson M."/>
            <person name="Adriaenssens E.M."/>
            <person name="Foster-Nyarko E."/>
            <person name="Jarju S."/>
            <person name="Secka A."/>
            <person name="Antonio M."/>
            <person name="Oren A."/>
            <person name="Chaudhuri R.R."/>
            <person name="La Ragione R."/>
            <person name="Hildebrand F."/>
            <person name="Pallen M.J."/>
        </authorList>
    </citation>
    <scope>NUCLEOTIDE SEQUENCE</scope>
    <source>
        <strain evidence="1">ChiW19-6364</strain>
    </source>
</reference>
<protein>
    <submittedName>
        <fullName evidence="1">Uncharacterized protein</fullName>
    </submittedName>
</protein>
<sequence>MKKDMIAVCDSEAGYAGNFAEYLNARKKLPFRAEAFTDSEKLCQYAGKNCPKFLLIAEEDLCSQIENLHIPNMIILSSEKERETDTMKYIYKYQSAESLIREVMSYCGESFYQETAVEYKKRLQLTGIYSPLGRCGKTLFALTAGQIWGEDKETLYINMEDFSGWIQSFYQESSDNLSDFFYRFRQSQNPPSLTPLIHSWGNLDYLAPLSSPEDLRSISFEEWSSLFDHLEKETKYQLLILDMGNTVDQLFSVLEICAKIYMPVLDDWFSQCKVYQFREMSESVSDHLWNNIRELHLPLAPWSEKSPGFPQDLLWGKWGAAVRKILEEDSLHGKNI</sequence>
<comment type="caution">
    <text evidence="1">The sequence shown here is derived from an EMBL/GenBank/DDBJ whole genome shotgun (WGS) entry which is preliminary data.</text>
</comment>